<dbReference type="GeneID" id="24417133"/>
<feature type="region of interest" description="Disordered" evidence="1">
    <location>
        <begin position="277"/>
        <end position="314"/>
    </location>
</feature>
<feature type="region of interest" description="Disordered" evidence="1">
    <location>
        <begin position="82"/>
        <end position="101"/>
    </location>
</feature>
<reference evidence="3" key="1">
    <citation type="journal article" date="2012" name="Nat. Genet.">
        <title>Lifestyle transitions in plant pathogenic Colletotrichum fungi deciphered by genome and transcriptome analyses.</title>
        <authorList>
            <person name="O'Connell R.J."/>
            <person name="Thon M.R."/>
            <person name="Hacquard S."/>
            <person name="Amyotte S.G."/>
            <person name="Kleemann J."/>
            <person name="Torres M.F."/>
            <person name="Damm U."/>
            <person name="Buiate E.A."/>
            <person name="Epstein L."/>
            <person name="Alkan N."/>
            <person name="Altmueller J."/>
            <person name="Alvarado-Balderrama L."/>
            <person name="Bauser C.A."/>
            <person name="Becker C."/>
            <person name="Birren B.W."/>
            <person name="Chen Z."/>
            <person name="Choi J."/>
            <person name="Crouch J.A."/>
            <person name="Duvick J.P."/>
            <person name="Farman M.A."/>
            <person name="Gan P."/>
            <person name="Heiman D."/>
            <person name="Henrissat B."/>
            <person name="Howard R.J."/>
            <person name="Kabbage M."/>
            <person name="Koch C."/>
            <person name="Kracher B."/>
            <person name="Kubo Y."/>
            <person name="Law A.D."/>
            <person name="Lebrun M.-H."/>
            <person name="Lee Y.-H."/>
            <person name="Miyara I."/>
            <person name="Moore N."/>
            <person name="Neumann U."/>
            <person name="Nordstroem K."/>
            <person name="Panaccione D.G."/>
            <person name="Panstruga R."/>
            <person name="Place M."/>
            <person name="Proctor R.H."/>
            <person name="Prusky D."/>
            <person name="Rech G."/>
            <person name="Reinhardt R."/>
            <person name="Rollins J.A."/>
            <person name="Rounsley S."/>
            <person name="Schardl C.L."/>
            <person name="Schwartz D.C."/>
            <person name="Shenoy N."/>
            <person name="Shirasu K."/>
            <person name="Sikhakolli U.R."/>
            <person name="Stueber K."/>
            <person name="Sukno S.A."/>
            <person name="Sweigard J.A."/>
            <person name="Takano Y."/>
            <person name="Takahara H."/>
            <person name="Trail F."/>
            <person name="van der Does H.C."/>
            <person name="Voll L.M."/>
            <person name="Will I."/>
            <person name="Young S."/>
            <person name="Zeng Q."/>
            <person name="Zhang J."/>
            <person name="Zhou S."/>
            <person name="Dickman M.B."/>
            <person name="Schulze-Lefert P."/>
            <person name="Ver Loren van Themaat E."/>
            <person name="Ma L.-J."/>
            <person name="Vaillancourt L.J."/>
        </authorList>
    </citation>
    <scope>NUCLEOTIDE SEQUENCE [LARGE SCALE GENOMIC DNA]</scope>
    <source>
        <strain evidence="3">M1.001 / M2 / FGSC 10212</strain>
    </source>
</reference>
<keyword evidence="3" id="KW-1185">Reference proteome</keyword>
<dbReference type="AlphaFoldDB" id="E3R0I6"/>
<organism evidence="3">
    <name type="scientific">Colletotrichum graminicola (strain M1.001 / M2 / FGSC 10212)</name>
    <name type="common">Maize anthracnose fungus</name>
    <name type="synonym">Glomerella graminicola</name>
    <dbReference type="NCBI Taxonomy" id="645133"/>
    <lineage>
        <taxon>Eukaryota</taxon>
        <taxon>Fungi</taxon>
        <taxon>Dikarya</taxon>
        <taxon>Ascomycota</taxon>
        <taxon>Pezizomycotina</taxon>
        <taxon>Sordariomycetes</taxon>
        <taxon>Hypocreomycetidae</taxon>
        <taxon>Glomerellales</taxon>
        <taxon>Glomerellaceae</taxon>
        <taxon>Colletotrichum</taxon>
        <taxon>Colletotrichum graminicola species complex</taxon>
    </lineage>
</organism>
<dbReference type="eggNOG" id="ENOG502RQ38">
    <property type="taxonomic scope" value="Eukaryota"/>
</dbReference>
<dbReference type="EMBL" id="GG697446">
    <property type="protein sequence ID" value="EFQ36624.1"/>
    <property type="molecule type" value="Genomic_DNA"/>
</dbReference>
<evidence type="ECO:0000313" key="3">
    <source>
        <dbReference type="Proteomes" id="UP000008782"/>
    </source>
</evidence>
<dbReference type="RefSeq" id="XP_008100644.1">
    <property type="nucleotide sequence ID" value="XM_008102453.1"/>
</dbReference>
<evidence type="ECO:0000313" key="2">
    <source>
        <dbReference type="EMBL" id="EFQ36624.1"/>
    </source>
</evidence>
<dbReference type="Proteomes" id="UP000008782">
    <property type="component" value="Unassembled WGS sequence"/>
</dbReference>
<protein>
    <submittedName>
        <fullName evidence="2">Uncharacterized protein</fullName>
    </submittedName>
</protein>
<dbReference type="VEuPathDB" id="FungiDB:GLRG_11769"/>
<feature type="compositionally biased region" description="Basic and acidic residues" evidence="1">
    <location>
        <begin position="282"/>
        <end position="292"/>
    </location>
</feature>
<accession>E3R0I6</accession>
<dbReference type="HOGENOM" id="CLU_885692_0_0_1"/>
<feature type="compositionally biased region" description="Low complexity" evidence="1">
    <location>
        <begin position="297"/>
        <end position="314"/>
    </location>
</feature>
<proteinExistence type="predicted"/>
<gene>
    <name evidence="2" type="ORF">GLRG_11769</name>
</gene>
<name>E3R0I6_COLGM</name>
<sequence length="314" mass="33899">MPSNHSNVSAQQGVATRFWKALQYVLQDGSPKTTTAVDFLANDSNIATLNSPSSITAAGFNLPIPMNRSDLKSWIANSPAQSHSSTLLRPPPSACPPRQSSPRTAYEWAAYLDNTRSALLHGSKLCEPATTDSWRELLFNGGQPVPNGPCRASWEMVSLVESGNFVNCILSDTEEAPASSLLRTELVSLLALVCRQICGLEPRQRTSPADWQVSMTLTTFTPSRVRVCNAHLDPILPKLYIAIHLDTPINNLVGPESEEGWLDVVGWLTAAPSATKLHVGKRREEQNDKAASERLFSGSSNGTSSSGDSLASSN</sequence>
<dbReference type="OrthoDB" id="4826062at2759"/>
<evidence type="ECO:0000256" key="1">
    <source>
        <dbReference type="SAM" id="MobiDB-lite"/>
    </source>
</evidence>